<dbReference type="Proteomes" id="UP000828390">
    <property type="component" value="Unassembled WGS sequence"/>
</dbReference>
<dbReference type="AlphaFoldDB" id="A0A9D4FUD7"/>
<sequence>MYYNSTFLASVTPPVFMTDNDDENSQSYEGSVTSGTENWDAMADEDFSVSLVFLLRSTCGQIIPISVSFMEQKTFW</sequence>
<name>A0A9D4FUD7_DREPO</name>
<dbReference type="EMBL" id="JAIWYP010000007">
    <property type="protein sequence ID" value="KAH3802127.1"/>
    <property type="molecule type" value="Genomic_DNA"/>
</dbReference>
<protein>
    <submittedName>
        <fullName evidence="1">Uncharacterized protein</fullName>
    </submittedName>
</protein>
<reference evidence="1" key="2">
    <citation type="submission" date="2020-11" db="EMBL/GenBank/DDBJ databases">
        <authorList>
            <person name="McCartney M.A."/>
            <person name="Auch B."/>
            <person name="Kono T."/>
            <person name="Mallez S."/>
            <person name="Becker A."/>
            <person name="Gohl D.M."/>
            <person name="Silverstein K.A.T."/>
            <person name="Koren S."/>
            <person name="Bechman K.B."/>
            <person name="Herman A."/>
            <person name="Abrahante J.E."/>
            <person name="Garbe J."/>
        </authorList>
    </citation>
    <scope>NUCLEOTIDE SEQUENCE</scope>
    <source>
        <strain evidence="1">Duluth1</strain>
        <tissue evidence="1">Whole animal</tissue>
    </source>
</reference>
<reference evidence="1" key="1">
    <citation type="journal article" date="2019" name="bioRxiv">
        <title>The Genome of the Zebra Mussel, Dreissena polymorpha: A Resource for Invasive Species Research.</title>
        <authorList>
            <person name="McCartney M.A."/>
            <person name="Auch B."/>
            <person name="Kono T."/>
            <person name="Mallez S."/>
            <person name="Zhang Y."/>
            <person name="Obille A."/>
            <person name="Becker A."/>
            <person name="Abrahante J.E."/>
            <person name="Garbe J."/>
            <person name="Badalamenti J.P."/>
            <person name="Herman A."/>
            <person name="Mangelson H."/>
            <person name="Liachko I."/>
            <person name="Sullivan S."/>
            <person name="Sone E.D."/>
            <person name="Koren S."/>
            <person name="Silverstein K.A.T."/>
            <person name="Beckman K.B."/>
            <person name="Gohl D.M."/>
        </authorList>
    </citation>
    <scope>NUCLEOTIDE SEQUENCE</scope>
    <source>
        <strain evidence="1">Duluth1</strain>
        <tissue evidence="1">Whole animal</tissue>
    </source>
</reference>
<evidence type="ECO:0000313" key="2">
    <source>
        <dbReference type="Proteomes" id="UP000828390"/>
    </source>
</evidence>
<organism evidence="1 2">
    <name type="scientific">Dreissena polymorpha</name>
    <name type="common">Zebra mussel</name>
    <name type="synonym">Mytilus polymorpha</name>
    <dbReference type="NCBI Taxonomy" id="45954"/>
    <lineage>
        <taxon>Eukaryota</taxon>
        <taxon>Metazoa</taxon>
        <taxon>Spiralia</taxon>
        <taxon>Lophotrochozoa</taxon>
        <taxon>Mollusca</taxon>
        <taxon>Bivalvia</taxon>
        <taxon>Autobranchia</taxon>
        <taxon>Heteroconchia</taxon>
        <taxon>Euheterodonta</taxon>
        <taxon>Imparidentia</taxon>
        <taxon>Neoheterodontei</taxon>
        <taxon>Myida</taxon>
        <taxon>Dreissenoidea</taxon>
        <taxon>Dreissenidae</taxon>
        <taxon>Dreissena</taxon>
    </lineage>
</organism>
<comment type="caution">
    <text evidence="1">The sequence shown here is derived from an EMBL/GenBank/DDBJ whole genome shotgun (WGS) entry which is preliminary data.</text>
</comment>
<accession>A0A9D4FUD7</accession>
<keyword evidence="2" id="KW-1185">Reference proteome</keyword>
<proteinExistence type="predicted"/>
<evidence type="ECO:0000313" key="1">
    <source>
        <dbReference type="EMBL" id="KAH3802127.1"/>
    </source>
</evidence>
<gene>
    <name evidence="1" type="ORF">DPMN_155797</name>
</gene>